<dbReference type="EMBL" id="CAADEX010000040">
    <property type="protein sequence ID" value="VFJ52988.1"/>
    <property type="molecule type" value="Genomic_DNA"/>
</dbReference>
<dbReference type="InterPro" id="IPR011990">
    <property type="entry name" value="TPR-like_helical_dom_sf"/>
</dbReference>
<dbReference type="SUPFAM" id="SSF48452">
    <property type="entry name" value="TPR-like"/>
    <property type="match status" value="2"/>
</dbReference>
<reference evidence="3" key="1">
    <citation type="submission" date="2019-02" db="EMBL/GenBank/DDBJ databases">
        <authorList>
            <person name="Gruber-Vodicka R. H."/>
            <person name="Seah K. B. B."/>
        </authorList>
    </citation>
    <scope>NUCLEOTIDE SEQUENCE</scope>
    <source>
        <strain evidence="3">BECK_DK47</strain>
    </source>
</reference>
<sequence>MLRKIEVTVNTLHVLRKLAEQQQFAALKDACFAGDVADPAVSILLALALAHLGEYQEAENLLAGILPIADTLDPDARTDLAGVLMLRLATDEAVAHLEAVLEQTPDHALALARLGWCKMAGDDMDAALDLFARSGAMEPERIAVWSNLAELQSRAGRYDEAQHSIDTGRSQLEQQRSELPEAVHLQHRQRLRALQLQVRIGTGQLAEAEHWLERLDETGDETGIVHWRCLYSNQLAGHGHHAQAEEVLTQGLKLYPGNVPLLTNLAELAQIQGRFPQAVQALNRAIRHDETNPRLWARLSGACLINFGKRAREAAEKAVELAEALPEDDGNPHERNEPSRLLAKNALAQVESQEQNFDVAERLFREILDTHPNFVPALRGLAQQQMQRGNIDEAVALYERIKTIDPVTGYTALINARHFPEDEDTLEKLEKAARTPSLEGPTRSGILFQLAAAHEKRRDYDRAFGFADEANTISRRFLRYDPKEHRNRCARIRHGFCKALYQHRPECGVDSTVPVYVLGMPRSGTTLVEQIIAGHSRIFGAGELGVIPGIIQGLNRWERHVGSGRTYPDCVDDLTPYVVAGIANNILKELREYDPEARHIVDKLPHNFENVGLIKFLFPKAKIISVRRDPRDIAISNFFTDYQAKHGGMGFAYDLTDIGQQLADHNLLMHHWRQIFPGEILEIDYEEIVEDVEGAARRMLDYIGVDWEPAVLAFDKLERPVKTASVWQVRQPIYRTSTARWMHYREHIAPLIAGANARIEPDPVEMITLPEPGFLTDGFALYQKGDLDGAEYLFKKMLHHNPDHAACNYMVGEIYLRKNHIKAGIERIEKALEKAPWKREWRDNLLTAMEKEQGFHHPGK</sequence>
<dbReference type="InterPro" id="IPR026634">
    <property type="entry name" value="TPST-like"/>
</dbReference>
<dbReference type="AlphaFoldDB" id="A0A450T5M2"/>
<organism evidence="3">
    <name type="scientific">Candidatus Kentrum sp. DK</name>
    <dbReference type="NCBI Taxonomy" id="2126562"/>
    <lineage>
        <taxon>Bacteria</taxon>
        <taxon>Pseudomonadati</taxon>
        <taxon>Pseudomonadota</taxon>
        <taxon>Gammaproteobacteria</taxon>
        <taxon>Candidatus Kentrum</taxon>
    </lineage>
</organism>
<dbReference type="Pfam" id="PF07721">
    <property type="entry name" value="TPR_4"/>
    <property type="match status" value="1"/>
</dbReference>
<proteinExistence type="predicted"/>
<dbReference type="Gene3D" id="3.40.50.300">
    <property type="entry name" value="P-loop containing nucleotide triphosphate hydrolases"/>
    <property type="match status" value="1"/>
</dbReference>
<evidence type="ECO:0000256" key="1">
    <source>
        <dbReference type="ARBA" id="ARBA00022679"/>
    </source>
</evidence>
<dbReference type="GO" id="GO:0008476">
    <property type="term" value="F:protein-tyrosine sulfotransferase activity"/>
    <property type="evidence" value="ECO:0007669"/>
    <property type="project" value="InterPro"/>
</dbReference>
<dbReference type="SMART" id="SM00028">
    <property type="entry name" value="TPR"/>
    <property type="match status" value="10"/>
</dbReference>
<dbReference type="Pfam" id="PF14559">
    <property type="entry name" value="TPR_19"/>
    <property type="match status" value="4"/>
</dbReference>
<evidence type="ECO:0000313" key="2">
    <source>
        <dbReference type="EMBL" id="VFJ52988.1"/>
    </source>
</evidence>
<dbReference type="GO" id="GO:0042802">
    <property type="term" value="F:identical protein binding"/>
    <property type="evidence" value="ECO:0007669"/>
    <property type="project" value="InterPro"/>
</dbReference>
<dbReference type="PANTHER" id="PTHR12788:SF10">
    <property type="entry name" value="PROTEIN-TYROSINE SULFOTRANSFERASE"/>
    <property type="match status" value="1"/>
</dbReference>
<dbReference type="SUPFAM" id="SSF52540">
    <property type="entry name" value="P-loop containing nucleoside triphosphate hydrolases"/>
    <property type="match status" value="1"/>
</dbReference>
<name>A0A450T5M2_9GAMM</name>
<protein>
    <submittedName>
        <fullName evidence="3">Tetratricopeptide repeat-containing protein</fullName>
    </submittedName>
</protein>
<gene>
    <name evidence="2" type="ORF">BECKDK2373B_GA0170837_104020</name>
    <name evidence="3" type="ORF">BECKDK2373B_GA0170837_11061</name>
</gene>
<dbReference type="Gene3D" id="1.25.40.10">
    <property type="entry name" value="Tetratricopeptide repeat domain"/>
    <property type="match status" value="3"/>
</dbReference>
<dbReference type="InterPro" id="IPR019734">
    <property type="entry name" value="TPR_rpt"/>
</dbReference>
<dbReference type="Pfam" id="PF13469">
    <property type="entry name" value="Sulfotransfer_3"/>
    <property type="match status" value="1"/>
</dbReference>
<evidence type="ECO:0000313" key="3">
    <source>
        <dbReference type="EMBL" id="VFJ62002.1"/>
    </source>
</evidence>
<dbReference type="InterPro" id="IPR027417">
    <property type="entry name" value="P-loop_NTPase"/>
</dbReference>
<dbReference type="PANTHER" id="PTHR12788">
    <property type="entry name" value="PROTEIN-TYROSINE SULFOTRANSFERASE 2"/>
    <property type="match status" value="1"/>
</dbReference>
<dbReference type="EMBL" id="CAADEX010000106">
    <property type="protein sequence ID" value="VFJ62002.1"/>
    <property type="molecule type" value="Genomic_DNA"/>
</dbReference>
<keyword evidence="1" id="KW-0808">Transferase</keyword>
<accession>A0A450T5M2</accession>
<dbReference type="InterPro" id="IPR011717">
    <property type="entry name" value="TPR-4"/>
</dbReference>